<comment type="caution">
    <text evidence="1">The sequence shown here is derived from an EMBL/GenBank/DDBJ whole genome shotgun (WGS) entry which is preliminary data.</text>
</comment>
<evidence type="ECO:0000313" key="2">
    <source>
        <dbReference type="Proteomes" id="UP000030108"/>
    </source>
</evidence>
<gene>
    <name evidence="1" type="ORF">RSOL_174800</name>
</gene>
<sequence length="90" mass="9952">MLSSPTAGRDSVVSASSLNSAIAMTSMKVLLASRTFFQFQTKRIQDGLLDQAISHIHYLEAMPTRLPASKMEVNCLQQINEAPMLRVAER</sequence>
<dbReference type="AlphaFoldDB" id="X8J204"/>
<name>X8J204_9AGAM</name>
<feature type="non-terminal residue" evidence="1">
    <location>
        <position position="90"/>
    </location>
</feature>
<organism evidence="1 2">
    <name type="scientific">Rhizoctonia solani AG-3 Rhs1AP</name>
    <dbReference type="NCBI Taxonomy" id="1086054"/>
    <lineage>
        <taxon>Eukaryota</taxon>
        <taxon>Fungi</taxon>
        <taxon>Dikarya</taxon>
        <taxon>Basidiomycota</taxon>
        <taxon>Agaricomycotina</taxon>
        <taxon>Agaricomycetes</taxon>
        <taxon>Cantharellales</taxon>
        <taxon>Ceratobasidiaceae</taxon>
        <taxon>Rhizoctonia</taxon>
    </lineage>
</organism>
<protein>
    <submittedName>
        <fullName evidence="1">Uncharacterized protein</fullName>
    </submittedName>
</protein>
<dbReference type="Proteomes" id="UP000030108">
    <property type="component" value="Unassembled WGS sequence"/>
</dbReference>
<evidence type="ECO:0000313" key="1">
    <source>
        <dbReference type="EMBL" id="EUC56388.1"/>
    </source>
</evidence>
<proteinExistence type="predicted"/>
<accession>X8J204</accession>
<reference evidence="2" key="1">
    <citation type="journal article" date="2014" name="Genome Announc.">
        <title>Draft genome sequence of the plant-pathogenic soil fungus Rhizoctonia solani anastomosis group 3 strain Rhs1AP.</title>
        <authorList>
            <person name="Cubeta M.A."/>
            <person name="Thomas E."/>
            <person name="Dean R.A."/>
            <person name="Jabaji S."/>
            <person name="Neate S.M."/>
            <person name="Tavantzis S."/>
            <person name="Toda T."/>
            <person name="Vilgalys R."/>
            <person name="Bharathan N."/>
            <person name="Fedorova-Abrams N."/>
            <person name="Pakala S.B."/>
            <person name="Pakala S.M."/>
            <person name="Zafar N."/>
            <person name="Joardar V."/>
            <person name="Losada L."/>
            <person name="Nierman W.C."/>
        </authorList>
    </citation>
    <scope>NUCLEOTIDE SEQUENCE [LARGE SCALE GENOMIC DNA]</scope>
    <source>
        <strain evidence="2">AG-3</strain>
    </source>
</reference>
<dbReference type="EMBL" id="JATN01000322">
    <property type="protein sequence ID" value="EUC56388.1"/>
    <property type="molecule type" value="Genomic_DNA"/>
</dbReference>